<feature type="compositionally biased region" description="Low complexity" evidence="1">
    <location>
        <begin position="284"/>
        <end position="296"/>
    </location>
</feature>
<dbReference type="AlphaFoldDB" id="A0A7S4SBH5"/>
<evidence type="ECO:0000313" key="2">
    <source>
        <dbReference type="EMBL" id="CAE4640527.1"/>
    </source>
</evidence>
<name>A0A7S4SBH5_9STRA</name>
<sequence length="620" mass="68029">MSHAVQVSLAFWLSQRSPWQWCGWCQKRTTIRLFPTTTTILRMNPQNETCRIDMVTKTDNTENIDQSNISSSGGGNSDSDDGKTKDYGDVVSDNDGKQPKEERKEGGEHSPEAAGVARGATRAAQKSLIGRLPKVPASSSAAKSATKSAAKRVGHQGGKRLLRRRVRGGHGSIARRRVVARVSDRISQGADIVGSAVEIEETASSSSSSEEKRSKTTTRKQQSKTNESSAISGTVDRAMPNGEINMGKRIFLFSSAFIKNTILGLAVFETYENTIHKFAPPSSPSTSSSVSSSFTSNESGNHSHGIGDDDFSRTLVSHHFLAGLLAGSAHSCISRLFEILSAATATIPSITRSAKVEATTVAMTNFMSKMRNIIFFKATGGMSFMPSTIHHAIAHSLLFGSYEWIKRLLIRQFEQVEKRDRMNDEEEFAREGKNKKLRYVVEEPGLELEDDDVECSENNDDHFDNDILKIKATVGHQRENSQLNDGIESNVTNNEEDQEQKDDARFVKYSQLVSIAIAGGMAGSIQHITSHYSESLLSKERIIVPISNIHEASDTAVGSSKMNSLGGNKTKKSVPKKIARLPFLLQWHKLPSPPPLRSHLWVFLPSAIGFVAFEFGKDLA</sequence>
<feature type="compositionally biased region" description="Polar residues" evidence="1">
    <location>
        <begin position="480"/>
        <end position="493"/>
    </location>
</feature>
<protein>
    <submittedName>
        <fullName evidence="2">Uncharacterized protein</fullName>
    </submittedName>
</protein>
<feature type="compositionally biased region" description="Low complexity" evidence="1">
    <location>
        <begin position="137"/>
        <end position="148"/>
    </location>
</feature>
<feature type="compositionally biased region" description="Basic and acidic residues" evidence="1">
    <location>
        <begin position="80"/>
        <end position="111"/>
    </location>
</feature>
<reference evidence="2" key="1">
    <citation type="submission" date="2021-01" db="EMBL/GenBank/DDBJ databases">
        <authorList>
            <person name="Corre E."/>
            <person name="Pelletier E."/>
            <person name="Niang G."/>
            <person name="Scheremetjew M."/>
            <person name="Finn R."/>
            <person name="Kale V."/>
            <person name="Holt S."/>
            <person name="Cochrane G."/>
            <person name="Meng A."/>
            <person name="Brown T."/>
            <person name="Cohen L."/>
        </authorList>
    </citation>
    <scope>NUCLEOTIDE SEQUENCE</scope>
    <source>
        <strain evidence="2">GSO104</strain>
    </source>
</reference>
<proteinExistence type="predicted"/>
<gene>
    <name evidence="2" type="ORF">DBRI00130_LOCUS32490</name>
</gene>
<feature type="region of interest" description="Disordered" evidence="1">
    <location>
        <begin position="57"/>
        <end position="172"/>
    </location>
</feature>
<organism evidence="2">
    <name type="scientific">Ditylum brightwellii</name>
    <dbReference type="NCBI Taxonomy" id="49249"/>
    <lineage>
        <taxon>Eukaryota</taxon>
        <taxon>Sar</taxon>
        <taxon>Stramenopiles</taxon>
        <taxon>Ochrophyta</taxon>
        <taxon>Bacillariophyta</taxon>
        <taxon>Mediophyceae</taxon>
        <taxon>Lithodesmiophycidae</taxon>
        <taxon>Lithodesmiales</taxon>
        <taxon>Lithodesmiaceae</taxon>
        <taxon>Ditylum</taxon>
    </lineage>
</organism>
<feature type="region of interest" description="Disordered" evidence="1">
    <location>
        <begin position="199"/>
        <end position="239"/>
    </location>
</feature>
<feature type="compositionally biased region" description="Basic residues" evidence="1">
    <location>
        <begin position="149"/>
        <end position="172"/>
    </location>
</feature>
<feature type="region of interest" description="Disordered" evidence="1">
    <location>
        <begin position="479"/>
        <end position="501"/>
    </location>
</feature>
<evidence type="ECO:0000256" key="1">
    <source>
        <dbReference type="SAM" id="MobiDB-lite"/>
    </source>
</evidence>
<accession>A0A7S4SBH5</accession>
<dbReference type="EMBL" id="HBNS01041755">
    <property type="protein sequence ID" value="CAE4640527.1"/>
    <property type="molecule type" value="Transcribed_RNA"/>
</dbReference>
<feature type="compositionally biased region" description="Low complexity" evidence="1">
    <location>
        <begin position="113"/>
        <end position="124"/>
    </location>
</feature>
<feature type="region of interest" description="Disordered" evidence="1">
    <location>
        <begin position="279"/>
        <end position="305"/>
    </location>
</feature>